<gene>
    <name evidence="9" type="ORF">I0C86_29285</name>
</gene>
<comment type="subcellular location">
    <subcellularLocation>
        <location evidence="1 8">Cell membrane</location>
        <topology evidence="1 8">Multi-pass membrane protein</topology>
    </subcellularLocation>
</comment>
<feature type="transmembrane region" description="Helical" evidence="8">
    <location>
        <begin position="68"/>
        <end position="88"/>
    </location>
</feature>
<keyword evidence="4 8" id="KW-1003">Cell membrane</keyword>
<evidence type="ECO:0000256" key="1">
    <source>
        <dbReference type="ARBA" id="ARBA00004651"/>
    </source>
</evidence>
<dbReference type="InterPro" id="IPR052017">
    <property type="entry name" value="TSUP"/>
</dbReference>
<evidence type="ECO:0000256" key="8">
    <source>
        <dbReference type="RuleBase" id="RU363041"/>
    </source>
</evidence>
<comment type="caution">
    <text evidence="9">The sequence shown here is derived from an EMBL/GenBank/DDBJ whole genome shotgun (WGS) entry which is preliminary data.</text>
</comment>
<accession>A0ABS0H3J1</accession>
<evidence type="ECO:0000256" key="4">
    <source>
        <dbReference type="ARBA" id="ARBA00022475"/>
    </source>
</evidence>
<keyword evidence="5 8" id="KW-0812">Transmembrane</keyword>
<dbReference type="PANTHER" id="PTHR30269">
    <property type="entry name" value="TRANSMEMBRANE PROTEIN YFCA"/>
    <property type="match status" value="1"/>
</dbReference>
<evidence type="ECO:0000256" key="7">
    <source>
        <dbReference type="ARBA" id="ARBA00023136"/>
    </source>
</evidence>
<dbReference type="PANTHER" id="PTHR30269:SF0">
    <property type="entry name" value="MEMBRANE TRANSPORTER PROTEIN YFCA-RELATED"/>
    <property type="match status" value="1"/>
</dbReference>
<keyword evidence="6 8" id="KW-1133">Transmembrane helix</keyword>
<dbReference type="EMBL" id="JADPUN010000257">
    <property type="protein sequence ID" value="MBF9133024.1"/>
    <property type="molecule type" value="Genomic_DNA"/>
</dbReference>
<evidence type="ECO:0000313" key="9">
    <source>
        <dbReference type="EMBL" id="MBF9133024.1"/>
    </source>
</evidence>
<proteinExistence type="inferred from homology"/>
<feature type="transmembrane region" description="Helical" evidence="8">
    <location>
        <begin position="143"/>
        <end position="171"/>
    </location>
</feature>
<protein>
    <recommendedName>
        <fullName evidence="8">Probable membrane transporter protein</fullName>
    </recommendedName>
</protein>
<evidence type="ECO:0000313" key="10">
    <source>
        <dbReference type="Proteomes" id="UP000638560"/>
    </source>
</evidence>
<evidence type="ECO:0000256" key="2">
    <source>
        <dbReference type="ARBA" id="ARBA00009142"/>
    </source>
</evidence>
<reference evidence="9 10" key="1">
    <citation type="submission" date="2020-11" db="EMBL/GenBank/DDBJ databases">
        <title>A novel isolate from a Black sea contaminated sediment with potential to produce alkanes: Plantactinospora alkalitolerans sp. nov.</title>
        <authorList>
            <person name="Carro L."/>
            <person name="Veyisoglu A."/>
            <person name="Guven K."/>
            <person name="Schumann P."/>
            <person name="Klenk H.-P."/>
            <person name="Sahin N."/>
        </authorList>
    </citation>
    <scope>NUCLEOTIDE SEQUENCE [LARGE SCALE GENOMIC DNA]</scope>
    <source>
        <strain evidence="9 10">S1510</strain>
    </source>
</reference>
<organism evidence="9 10">
    <name type="scientific">Plantactinospora alkalitolerans</name>
    <dbReference type="NCBI Taxonomy" id="2789879"/>
    <lineage>
        <taxon>Bacteria</taxon>
        <taxon>Bacillati</taxon>
        <taxon>Actinomycetota</taxon>
        <taxon>Actinomycetes</taxon>
        <taxon>Micromonosporales</taxon>
        <taxon>Micromonosporaceae</taxon>
        <taxon>Plantactinospora</taxon>
    </lineage>
</organism>
<evidence type="ECO:0000256" key="5">
    <source>
        <dbReference type="ARBA" id="ARBA00022692"/>
    </source>
</evidence>
<dbReference type="InterPro" id="IPR002781">
    <property type="entry name" value="TM_pro_TauE-like"/>
</dbReference>
<name>A0ABS0H3J1_9ACTN</name>
<keyword evidence="3" id="KW-0813">Transport</keyword>
<keyword evidence="7 8" id="KW-0472">Membrane</keyword>
<evidence type="ECO:0000256" key="6">
    <source>
        <dbReference type="ARBA" id="ARBA00022989"/>
    </source>
</evidence>
<feature type="transmembrane region" description="Helical" evidence="8">
    <location>
        <begin position="94"/>
        <end position="112"/>
    </location>
</feature>
<comment type="similarity">
    <text evidence="2 8">Belongs to the 4-toluene sulfonate uptake permease (TSUP) (TC 2.A.102) family.</text>
</comment>
<dbReference type="Proteomes" id="UP000638560">
    <property type="component" value="Unassembled WGS sequence"/>
</dbReference>
<evidence type="ECO:0000256" key="3">
    <source>
        <dbReference type="ARBA" id="ARBA00022448"/>
    </source>
</evidence>
<dbReference type="Pfam" id="PF01925">
    <property type="entry name" value="TauE"/>
    <property type="match status" value="1"/>
</dbReference>
<feature type="transmembrane region" description="Helical" evidence="8">
    <location>
        <begin position="237"/>
        <end position="255"/>
    </location>
</feature>
<feature type="transmembrane region" description="Helical" evidence="8">
    <location>
        <begin position="28"/>
        <end position="48"/>
    </location>
</feature>
<sequence>MVVIAAVGFAAGTINAVAGGGSLLSFPALLWLGLPPLAANVTNTVGLLPGYLGTALAYRRELAGQRRLAVVSGLIALAGAGLGAALLLLLPPDVFTRAVPFLLVGGCVLIIVQPRLSRLLRARTGAGDIGTGRQGAVTGAHPIWAYGGILVAGVYGAYFGAGLGVMLFAVLATVLNLALQEVNAIKGWLSLLINALAGIAFTVFGPVHWVAVLVLATTSLAGGHLGGRLARRLSDRMLRLCVLAVGIAAAGWLVATS</sequence>
<feature type="transmembrane region" description="Helical" evidence="8">
    <location>
        <begin position="191"/>
        <end position="216"/>
    </location>
</feature>
<keyword evidence="10" id="KW-1185">Reference proteome</keyword>